<dbReference type="AlphaFoldDB" id="A0A9D2QI48"/>
<dbReference type="PANTHER" id="PTHR30514">
    <property type="entry name" value="GLUCOKINASE"/>
    <property type="match status" value="1"/>
</dbReference>
<keyword evidence="2" id="KW-0238">DNA-binding</keyword>
<name>A0A9D2QI48_9FIRM</name>
<dbReference type="InterPro" id="IPR036388">
    <property type="entry name" value="WH-like_DNA-bd_sf"/>
</dbReference>
<dbReference type="Gene3D" id="1.10.10.10">
    <property type="entry name" value="Winged helix-like DNA-binding domain superfamily/Winged helix DNA-binding domain"/>
    <property type="match status" value="1"/>
</dbReference>
<keyword evidence="3" id="KW-0804">Transcription</keyword>
<protein>
    <submittedName>
        <fullName evidence="6">MurR/RpiR family transcriptional regulator</fullName>
    </submittedName>
</protein>
<dbReference type="CDD" id="cd05013">
    <property type="entry name" value="SIS_RpiR"/>
    <property type="match status" value="1"/>
</dbReference>
<dbReference type="InterPro" id="IPR035472">
    <property type="entry name" value="RpiR-like_SIS"/>
</dbReference>
<dbReference type="InterPro" id="IPR009057">
    <property type="entry name" value="Homeodomain-like_sf"/>
</dbReference>
<proteinExistence type="predicted"/>
<evidence type="ECO:0000313" key="7">
    <source>
        <dbReference type="Proteomes" id="UP000823922"/>
    </source>
</evidence>
<dbReference type="GO" id="GO:0003700">
    <property type="term" value="F:DNA-binding transcription factor activity"/>
    <property type="evidence" value="ECO:0007669"/>
    <property type="project" value="InterPro"/>
</dbReference>
<dbReference type="Pfam" id="PF01418">
    <property type="entry name" value="HTH_6"/>
    <property type="match status" value="1"/>
</dbReference>
<feature type="domain" description="HTH rpiR-type" evidence="4">
    <location>
        <begin position="5"/>
        <end position="81"/>
    </location>
</feature>
<dbReference type="GO" id="GO:1901135">
    <property type="term" value="P:carbohydrate derivative metabolic process"/>
    <property type="evidence" value="ECO:0007669"/>
    <property type="project" value="InterPro"/>
</dbReference>
<dbReference type="EMBL" id="DWVS01000199">
    <property type="protein sequence ID" value="HJC87939.1"/>
    <property type="molecule type" value="Genomic_DNA"/>
</dbReference>
<evidence type="ECO:0000256" key="3">
    <source>
        <dbReference type="ARBA" id="ARBA00023163"/>
    </source>
</evidence>
<dbReference type="Proteomes" id="UP000823922">
    <property type="component" value="Unassembled WGS sequence"/>
</dbReference>
<reference evidence="6" key="2">
    <citation type="submission" date="2021-04" db="EMBL/GenBank/DDBJ databases">
        <authorList>
            <person name="Gilroy R."/>
        </authorList>
    </citation>
    <scope>NUCLEOTIDE SEQUENCE</scope>
    <source>
        <strain evidence="6">ChiBcec1-1630</strain>
    </source>
</reference>
<dbReference type="InterPro" id="IPR001347">
    <property type="entry name" value="SIS_dom"/>
</dbReference>
<accession>A0A9D2QI48</accession>
<dbReference type="PANTHER" id="PTHR30514:SF18">
    <property type="entry name" value="RPIR-FAMILY TRANSCRIPTIONAL REGULATOR"/>
    <property type="match status" value="1"/>
</dbReference>
<dbReference type="SUPFAM" id="SSF53697">
    <property type="entry name" value="SIS domain"/>
    <property type="match status" value="1"/>
</dbReference>
<evidence type="ECO:0000313" key="6">
    <source>
        <dbReference type="EMBL" id="HJC87939.1"/>
    </source>
</evidence>
<organism evidence="6 7">
    <name type="scientific">Candidatus Eisenbergiella intestinigallinarum</name>
    <dbReference type="NCBI Taxonomy" id="2838549"/>
    <lineage>
        <taxon>Bacteria</taxon>
        <taxon>Bacillati</taxon>
        <taxon>Bacillota</taxon>
        <taxon>Clostridia</taxon>
        <taxon>Lachnospirales</taxon>
        <taxon>Lachnospiraceae</taxon>
        <taxon>Eisenbergiella</taxon>
    </lineage>
</organism>
<gene>
    <name evidence="6" type="ORF">H9926_08000</name>
</gene>
<dbReference type="Gene3D" id="3.40.50.10490">
    <property type="entry name" value="Glucose-6-phosphate isomerase like protein, domain 1"/>
    <property type="match status" value="1"/>
</dbReference>
<dbReference type="SUPFAM" id="SSF46689">
    <property type="entry name" value="Homeodomain-like"/>
    <property type="match status" value="1"/>
</dbReference>
<dbReference type="GO" id="GO:0003677">
    <property type="term" value="F:DNA binding"/>
    <property type="evidence" value="ECO:0007669"/>
    <property type="project" value="UniProtKB-KW"/>
</dbReference>
<feature type="domain" description="SIS" evidence="5">
    <location>
        <begin position="127"/>
        <end position="277"/>
    </location>
</feature>
<evidence type="ECO:0000259" key="5">
    <source>
        <dbReference type="PROSITE" id="PS51464"/>
    </source>
</evidence>
<dbReference type="PROSITE" id="PS51071">
    <property type="entry name" value="HTH_RPIR"/>
    <property type="match status" value="1"/>
</dbReference>
<reference evidence="6" key="1">
    <citation type="journal article" date="2021" name="PeerJ">
        <title>Extensive microbial diversity within the chicken gut microbiome revealed by metagenomics and culture.</title>
        <authorList>
            <person name="Gilroy R."/>
            <person name="Ravi A."/>
            <person name="Getino M."/>
            <person name="Pursley I."/>
            <person name="Horton D.L."/>
            <person name="Alikhan N.F."/>
            <person name="Baker D."/>
            <person name="Gharbi K."/>
            <person name="Hall N."/>
            <person name="Watson M."/>
            <person name="Adriaenssens E.M."/>
            <person name="Foster-Nyarko E."/>
            <person name="Jarju S."/>
            <person name="Secka A."/>
            <person name="Antonio M."/>
            <person name="Oren A."/>
            <person name="Chaudhuri R.R."/>
            <person name="La Ragione R."/>
            <person name="Hildebrand F."/>
            <person name="Pallen M.J."/>
        </authorList>
    </citation>
    <scope>NUCLEOTIDE SEQUENCE</scope>
    <source>
        <strain evidence="6">ChiBcec1-1630</strain>
    </source>
</reference>
<evidence type="ECO:0000259" key="4">
    <source>
        <dbReference type="PROSITE" id="PS51071"/>
    </source>
</evidence>
<dbReference type="InterPro" id="IPR046348">
    <property type="entry name" value="SIS_dom_sf"/>
</dbReference>
<dbReference type="InterPro" id="IPR000281">
    <property type="entry name" value="HTH_RpiR"/>
</dbReference>
<sequence length="325" mass="35987">MDRERDIITRINEKFPHMSKGHKAIAAFILEHYDQAAFMTAARLGRQLHVSESTVVRFASGIGYSGYPEMQAELAARVTSRLNAVERVGVKYAGRSQSEVIESVLASDMENIRATTESLDAAAFDTAVDILLEAKTVYVIGIRSCAPLAEFLSFYLNMVRGGIVLLKTTSLSEVFEQMLRVGREDVVIGIGFPRYSMRTLKALEFANDRNAKVITITDSVHSPMCLYSSCNLFAASDMVSIVDSLVAPLSVINALVVALCLKQPQTVRESLESLEGVWNNYQVSMHDEIDRIDEDSLFTLPGAGGLRREASDEERILYTERDGQT</sequence>
<dbReference type="Pfam" id="PF01380">
    <property type="entry name" value="SIS"/>
    <property type="match status" value="1"/>
</dbReference>
<comment type="caution">
    <text evidence="6">The sequence shown here is derived from an EMBL/GenBank/DDBJ whole genome shotgun (WGS) entry which is preliminary data.</text>
</comment>
<dbReference type="InterPro" id="IPR047640">
    <property type="entry name" value="RpiR-like"/>
</dbReference>
<keyword evidence="1" id="KW-0805">Transcription regulation</keyword>
<dbReference type="GO" id="GO:0097367">
    <property type="term" value="F:carbohydrate derivative binding"/>
    <property type="evidence" value="ECO:0007669"/>
    <property type="project" value="InterPro"/>
</dbReference>
<evidence type="ECO:0000256" key="2">
    <source>
        <dbReference type="ARBA" id="ARBA00023125"/>
    </source>
</evidence>
<dbReference type="PROSITE" id="PS51464">
    <property type="entry name" value="SIS"/>
    <property type="match status" value="1"/>
</dbReference>
<evidence type="ECO:0000256" key="1">
    <source>
        <dbReference type="ARBA" id="ARBA00023015"/>
    </source>
</evidence>